<feature type="region of interest" description="Disordered" evidence="1">
    <location>
        <begin position="218"/>
        <end position="269"/>
    </location>
</feature>
<name>A0A9P9A7C8_9PEZI</name>
<dbReference type="Gene3D" id="1.20.58.2130">
    <property type="match status" value="1"/>
</dbReference>
<organism evidence="3 4">
    <name type="scientific">Plectosphaerella plurivora</name>
    <dbReference type="NCBI Taxonomy" id="936078"/>
    <lineage>
        <taxon>Eukaryota</taxon>
        <taxon>Fungi</taxon>
        <taxon>Dikarya</taxon>
        <taxon>Ascomycota</taxon>
        <taxon>Pezizomycotina</taxon>
        <taxon>Sordariomycetes</taxon>
        <taxon>Hypocreomycetidae</taxon>
        <taxon>Glomerellales</taxon>
        <taxon>Plectosphaerellaceae</taxon>
        <taxon>Plectosphaerella</taxon>
    </lineage>
</organism>
<feature type="compositionally biased region" description="Polar residues" evidence="1">
    <location>
        <begin position="259"/>
        <end position="269"/>
    </location>
</feature>
<feature type="compositionally biased region" description="Low complexity" evidence="1">
    <location>
        <begin position="837"/>
        <end position="848"/>
    </location>
</feature>
<dbReference type="PANTHER" id="PTHR28067">
    <property type="entry name" value="DNA REPLICATION REGULATOR SLD3"/>
    <property type="match status" value="1"/>
</dbReference>
<dbReference type="GO" id="GO:0006270">
    <property type="term" value="P:DNA replication initiation"/>
    <property type="evidence" value="ECO:0007669"/>
    <property type="project" value="InterPro"/>
</dbReference>
<evidence type="ECO:0000256" key="1">
    <source>
        <dbReference type="SAM" id="MobiDB-lite"/>
    </source>
</evidence>
<feature type="region of interest" description="Disordered" evidence="1">
    <location>
        <begin position="462"/>
        <end position="482"/>
    </location>
</feature>
<feature type="region of interest" description="Disordered" evidence="1">
    <location>
        <begin position="1"/>
        <end position="46"/>
    </location>
</feature>
<dbReference type="InterPro" id="IPR013948">
    <property type="entry name" value="DNA_replication_reg_Sld3_C"/>
</dbReference>
<evidence type="ECO:0000259" key="2">
    <source>
        <dbReference type="Pfam" id="PF08639"/>
    </source>
</evidence>
<sequence>MPLPGQIASSDVPQKGPPGVLTPSSDGSLNRIQHPANDGKPRPRMNSNALESLLRSTFVVKAYPSHPLSKPRTLQPLMLLAREDLPLASIDFTAPHGDLQPSRFFESHIKILELEERMAEKASVLIARTERSSTLYAVERNGRKLFTICKLGSWVKASELAAKATVSIARLFEPQPRESISRAPSVSDSYSQPLEKRQAIEALQSAVRKRARSQSLAAFDETARADKRQRSDDDVEHKPSLQEDAPPSQKESSFKAPSIMQQETQPPSSATIIQGDVDVQAEPTKESIFENITSHYMEILYRSKGSLAYFVKGPLSRARAAFHLDYDSTLDMNDLIEFLKSLTVSTVQVDKKYRVTIPEIITRTATLVETSDEGGRAKKKKPRKMKIAKNGLYPGEESQIKKWWLANKPELTADETSIPPAQITSHVELLRARETELQIIVILEILALQLLHAREANAEGHLPGLGGDAEPQKEAAAPVSKKRNKDKLSDLVECHADRLCIWQSTASDELRQLEDSQVPVPPTAGGQAARRATADTLKDFCTDIILPFFAVRIPEQCDKISRKLGGPVIISSPKPQRAKPASKKPEAKPGAATKRLSSSLNPRAIERALNKEQSRRSISRGPASTIALLRSATSTVIPGLKRENSESSLRDMAGPGRASHDPPKLLSSGNNLAKEDAKAQKKAMVDAQLRDAISVLRRPNREMAGKSIMEAAEKRSSGGLSSTRKTKKPTRHPLFQRVEVKATPVHNRFRDAMADDSLDDGMIPPSSVSVIPGTVRRSSTKDFLSTLPSSAVRETPTKAMTSRRTDYDDESAIPPSSPLMMRRPAPGTAAPSHQFVRPRAVVPRSPSPNGMRRIFATPVKAKPAPPPLAGDNEEDEIAATPLTKPVPVPKKSIFEQLGWDDELDDL</sequence>
<feature type="region of interest" description="Disordered" evidence="1">
    <location>
        <begin position="565"/>
        <end position="603"/>
    </location>
</feature>
<reference evidence="3" key="1">
    <citation type="journal article" date="2021" name="Nat. Commun.">
        <title>Genetic determinants of endophytism in the Arabidopsis root mycobiome.</title>
        <authorList>
            <person name="Mesny F."/>
            <person name="Miyauchi S."/>
            <person name="Thiergart T."/>
            <person name="Pickel B."/>
            <person name="Atanasova L."/>
            <person name="Karlsson M."/>
            <person name="Huettel B."/>
            <person name="Barry K.W."/>
            <person name="Haridas S."/>
            <person name="Chen C."/>
            <person name="Bauer D."/>
            <person name="Andreopoulos W."/>
            <person name="Pangilinan J."/>
            <person name="LaButti K."/>
            <person name="Riley R."/>
            <person name="Lipzen A."/>
            <person name="Clum A."/>
            <person name="Drula E."/>
            <person name="Henrissat B."/>
            <person name="Kohler A."/>
            <person name="Grigoriev I.V."/>
            <person name="Martin F.M."/>
            <person name="Hacquard S."/>
        </authorList>
    </citation>
    <scope>NUCLEOTIDE SEQUENCE</scope>
    <source>
        <strain evidence="3">MPI-SDFR-AT-0117</strain>
    </source>
</reference>
<feature type="domain" description="DNA replication regulator Sld3 C-terminal" evidence="2">
    <location>
        <begin position="288"/>
        <end position="798"/>
    </location>
</feature>
<dbReference type="Pfam" id="PF08639">
    <property type="entry name" value="Sld3_STD"/>
    <property type="match status" value="1"/>
</dbReference>
<proteinExistence type="predicted"/>
<dbReference type="OrthoDB" id="5395343at2759"/>
<dbReference type="GO" id="GO:0031261">
    <property type="term" value="C:DNA replication preinitiation complex"/>
    <property type="evidence" value="ECO:0007669"/>
    <property type="project" value="TreeGrafter"/>
</dbReference>
<feature type="compositionally biased region" description="Basic and acidic residues" evidence="1">
    <location>
        <begin position="221"/>
        <end position="241"/>
    </location>
</feature>
<gene>
    <name evidence="3" type="ORF">F5X68DRAFT_170876</name>
</gene>
<comment type="caution">
    <text evidence="3">The sequence shown here is derived from an EMBL/GenBank/DDBJ whole genome shotgun (WGS) entry which is preliminary data.</text>
</comment>
<evidence type="ECO:0000313" key="4">
    <source>
        <dbReference type="Proteomes" id="UP000770015"/>
    </source>
</evidence>
<dbReference type="Proteomes" id="UP000770015">
    <property type="component" value="Unassembled WGS sequence"/>
</dbReference>
<dbReference type="InterPro" id="IPR042511">
    <property type="entry name" value="Sld3"/>
</dbReference>
<accession>A0A9P9A7C8</accession>
<evidence type="ECO:0000313" key="3">
    <source>
        <dbReference type="EMBL" id="KAH6685277.1"/>
    </source>
</evidence>
<feature type="compositionally biased region" description="Polar residues" evidence="1">
    <location>
        <begin position="22"/>
        <end position="31"/>
    </location>
</feature>
<dbReference type="EMBL" id="JAGSXJ010000015">
    <property type="protein sequence ID" value="KAH6685277.1"/>
    <property type="molecule type" value="Genomic_DNA"/>
</dbReference>
<dbReference type="PANTHER" id="PTHR28067:SF1">
    <property type="entry name" value="DNA REPLICATION REGULATOR SLD3"/>
    <property type="match status" value="1"/>
</dbReference>
<dbReference type="AlphaFoldDB" id="A0A9P9A7C8"/>
<feature type="region of interest" description="Disordered" evidence="1">
    <location>
        <begin position="781"/>
        <end position="906"/>
    </location>
</feature>
<feature type="region of interest" description="Disordered" evidence="1">
    <location>
        <begin position="641"/>
        <end position="669"/>
    </location>
</feature>
<keyword evidence="4" id="KW-1185">Reference proteome</keyword>
<protein>
    <submittedName>
        <fullName evidence="3">DNA replication regulator SLD3-domain-containing protein</fullName>
    </submittedName>
</protein>